<dbReference type="Proteomes" id="UP000500767">
    <property type="component" value="Chromosome"/>
</dbReference>
<name>A0A6M8HTF7_9PROT</name>
<evidence type="ECO:0000256" key="1">
    <source>
        <dbReference type="SAM" id="MobiDB-lite"/>
    </source>
</evidence>
<feature type="compositionally biased region" description="Basic and acidic residues" evidence="1">
    <location>
        <begin position="10"/>
        <end position="23"/>
    </location>
</feature>
<feature type="transmembrane region" description="Helical" evidence="2">
    <location>
        <begin position="31"/>
        <end position="52"/>
    </location>
</feature>
<dbReference type="RefSeq" id="WP_171835089.1">
    <property type="nucleotide sequence ID" value="NZ_CP053708.1"/>
</dbReference>
<reference evidence="3 4" key="1">
    <citation type="journal article" date="2014" name="World J. Microbiol. Biotechnol.">
        <title>Biodiversity and physiological characteristics of Antarctic and Arctic lichens-associated bacteria.</title>
        <authorList>
            <person name="Lee Y.M."/>
            <person name="Kim E.H."/>
            <person name="Lee H.K."/>
            <person name="Hong S.G."/>
        </authorList>
    </citation>
    <scope>NUCLEOTIDE SEQUENCE [LARGE SCALE GENOMIC DNA]</scope>
    <source>
        <strain evidence="3 4">PAMC 26569</strain>
    </source>
</reference>
<keyword evidence="2" id="KW-0812">Transmembrane</keyword>
<dbReference type="AlphaFoldDB" id="A0A6M8HTF7"/>
<keyword evidence="4" id="KW-1185">Reference proteome</keyword>
<evidence type="ECO:0000256" key="2">
    <source>
        <dbReference type="SAM" id="Phobius"/>
    </source>
</evidence>
<dbReference type="KEGG" id="lck:HN018_18835"/>
<gene>
    <name evidence="3" type="ORF">HN018_18835</name>
</gene>
<protein>
    <submittedName>
        <fullName evidence="3">Uncharacterized protein</fullName>
    </submittedName>
</protein>
<feature type="region of interest" description="Disordered" evidence="1">
    <location>
        <begin position="1"/>
        <end position="23"/>
    </location>
</feature>
<accession>A0A6M8HTF7</accession>
<keyword evidence="2" id="KW-0472">Membrane</keyword>
<organism evidence="3 4">
    <name type="scientific">Lichenicola cladoniae</name>
    <dbReference type="NCBI Taxonomy" id="1484109"/>
    <lineage>
        <taxon>Bacteria</taxon>
        <taxon>Pseudomonadati</taxon>
        <taxon>Pseudomonadota</taxon>
        <taxon>Alphaproteobacteria</taxon>
        <taxon>Acetobacterales</taxon>
        <taxon>Acetobacteraceae</taxon>
        <taxon>Lichenicola</taxon>
    </lineage>
</organism>
<proteinExistence type="predicted"/>
<sequence>MPFDGINTQPERRQPRGAGEPERPLSVRDRIVAAAIAAVLLVITLANCKLLLGYWHG</sequence>
<evidence type="ECO:0000313" key="3">
    <source>
        <dbReference type="EMBL" id="QKE91814.1"/>
    </source>
</evidence>
<keyword evidence="2" id="KW-1133">Transmembrane helix</keyword>
<dbReference type="EMBL" id="CP053708">
    <property type="protein sequence ID" value="QKE91814.1"/>
    <property type="molecule type" value="Genomic_DNA"/>
</dbReference>
<evidence type="ECO:0000313" key="4">
    <source>
        <dbReference type="Proteomes" id="UP000500767"/>
    </source>
</evidence>